<evidence type="ECO:0000256" key="1">
    <source>
        <dbReference type="SAM" id="MobiDB-lite"/>
    </source>
</evidence>
<gene>
    <name evidence="2" type="ORF">G1C94_1379</name>
</gene>
<organism evidence="2 3">
    <name type="scientific">Bifidobacterium panos</name>
    <dbReference type="NCBI Taxonomy" id="2675321"/>
    <lineage>
        <taxon>Bacteria</taxon>
        <taxon>Bacillati</taxon>
        <taxon>Actinomycetota</taxon>
        <taxon>Actinomycetes</taxon>
        <taxon>Bifidobacteriales</taxon>
        <taxon>Bifidobacteriaceae</taxon>
        <taxon>Bifidobacterium</taxon>
    </lineage>
</organism>
<feature type="region of interest" description="Disordered" evidence="1">
    <location>
        <begin position="1"/>
        <end position="31"/>
    </location>
</feature>
<proteinExistence type="predicted"/>
<name>A0ABX1SZZ7_9BIFI</name>
<sequence length="31" mass="3369">MMSRQIAPQAAGNQKNAPIDVKTIKTGVFPR</sequence>
<accession>A0ABX1SZZ7</accession>
<dbReference type="EMBL" id="JAAIIJ010000028">
    <property type="protein sequence ID" value="NMN02757.1"/>
    <property type="molecule type" value="Genomic_DNA"/>
</dbReference>
<dbReference type="Proteomes" id="UP000553756">
    <property type="component" value="Unassembled WGS sequence"/>
</dbReference>
<evidence type="ECO:0000313" key="2">
    <source>
        <dbReference type="EMBL" id="NMN02757.1"/>
    </source>
</evidence>
<keyword evidence="3" id="KW-1185">Reference proteome</keyword>
<reference evidence="2 3" key="1">
    <citation type="submission" date="2020-02" db="EMBL/GenBank/DDBJ databases">
        <title>Characterization of phylogenetic diversity of novel bifidobacterial species isolated in Czech ZOOs.</title>
        <authorList>
            <person name="Lugli G.A."/>
            <person name="Vera N.B."/>
            <person name="Ventura M."/>
        </authorList>
    </citation>
    <scope>NUCLEOTIDE SEQUENCE [LARGE SCALE GENOMIC DNA]</scope>
    <source>
        <strain evidence="2 3">DSM 109963</strain>
    </source>
</reference>
<protein>
    <submittedName>
        <fullName evidence="2">Uncharacterized protein</fullName>
    </submittedName>
</protein>
<comment type="caution">
    <text evidence="2">The sequence shown here is derived from an EMBL/GenBank/DDBJ whole genome shotgun (WGS) entry which is preliminary data.</text>
</comment>
<evidence type="ECO:0000313" key="3">
    <source>
        <dbReference type="Proteomes" id="UP000553756"/>
    </source>
</evidence>